<gene>
    <name evidence="10 12" type="primary">plsX</name>
    <name evidence="12" type="ORF">E6H05_09335</name>
</gene>
<evidence type="ECO:0000256" key="11">
    <source>
        <dbReference type="SAM" id="MobiDB-lite"/>
    </source>
</evidence>
<keyword evidence="6 10" id="KW-0594">Phospholipid biosynthesis</keyword>
<proteinExistence type="inferred from homology"/>
<dbReference type="Proteomes" id="UP000318834">
    <property type="component" value="Unassembled WGS sequence"/>
</dbReference>
<protein>
    <recommendedName>
        <fullName evidence="8 10">Phosphate acyltransferase</fullName>
        <ecNumber evidence="8 10">2.3.1.274</ecNumber>
    </recommendedName>
    <alternativeName>
        <fullName evidence="10">Acyl-ACP phosphotransacylase</fullName>
    </alternativeName>
    <alternativeName>
        <fullName evidence="10">Acyl-[acyl-carrier-protein]--phosphate acyltransferase</fullName>
    </alternativeName>
    <alternativeName>
        <fullName evidence="10">Phosphate-acyl-ACP acyltransferase</fullName>
    </alternativeName>
</protein>
<dbReference type="SUPFAM" id="SSF53659">
    <property type="entry name" value="Isocitrate/Isopropylmalate dehydrogenase-like"/>
    <property type="match status" value="1"/>
</dbReference>
<evidence type="ECO:0000313" key="12">
    <source>
        <dbReference type="EMBL" id="TMI73611.1"/>
    </source>
</evidence>
<dbReference type="UniPathway" id="UPA00085"/>
<dbReference type="PANTHER" id="PTHR30100:SF1">
    <property type="entry name" value="PHOSPHATE ACYLTRANSFERASE"/>
    <property type="match status" value="1"/>
</dbReference>
<evidence type="ECO:0000256" key="10">
    <source>
        <dbReference type="HAMAP-Rule" id="MF_00019"/>
    </source>
</evidence>
<dbReference type="PANTHER" id="PTHR30100">
    <property type="entry name" value="FATTY ACID/PHOSPHOLIPID SYNTHESIS PROTEIN PLSX"/>
    <property type="match status" value="1"/>
</dbReference>
<comment type="subunit">
    <text evidence="9 10">Homodimer. Probably interacts with PlsY.</text>
</comment>
<evidence type="ECO:0000256" key="4">
    <source>
        <dbReference type="ARBA" id="ARBA00022679"/>
    </source>
</evidence>
<evidence type="ECO:0000256" key="6">
    <source>
        <dbReference type="ARBA" id="ARBA00023209"/>
    </source>
</evidence>
<evidence type="ECO:0000256" key="7">
    <source>
        <dbReference type="ARBA" id="ARBA00023264"/>
    </source>
</evidence>
<keyword evidence="7 10" id="KW-1208">Phospholipid metabolism</keyword>
<evidence type="ECO:0000256" key="9">
    <source>
        <dbReference type="ARBA" id="ARBA00046608"/>
    </source>
</evidence>
<dbReference type="Pfam" id="PF02504">
    <property type="entry name" value="FA_synthesis"/>
    <property type="match status" value="1"/>
</dbReference>
<accession>A0A537IQI9</accession>
<dbReference type="InterPro" id="IPR003664">
    <property type="entry name" value="FA_synthesis"/>
</dbReference>
<dbReference type="GO" id="GO:0005737">
    <property type="term" value="C:cytoplasm"/>
    <property type="evidence" value="ECO:0007669"/>
    <property type="project" value="UniProtKB-SubCell"/>
</dbReference>
<dbReference type="GO" id="GO:0043811">
    <property type="term" value="F:phosphate:acyl-[acyl carrier protein] acyltransferase activity"/>
    <property type="evidence" value="ECO:0007669"/>
    <property type="project" value="UniProtKB-UniRule"/>
</dbReference>
<comment type="subcellular location">
    <subcellularLocation>
        <location evidence="10">Cytoplasm</location>
    </subcellularLocation>
    <text evidence="10">Associated with the membrane possibly through PlsY.</text>
</comment>
<keyword evidence="5 10" id="KW-0443">Lipid metabolism</keyword>
<reference evidence="12 13" key="1">
    <citation type="journal article" date="2019" name="Nat. Microbiol.">
        <title>Mediterranean grassland soil C-N compound turnover is dependent on rainfall and depth, and is mediated by genomically divergent microorganisms.</title>
        <authorList>
            <person name="Diamond S."/>
            <person name="Andeer P.F."/>
            <person name="Li Z."/>
            <person name="Crits-Christoph A."/>
            <person name="Burstein D."/>
            <person name="Anantharaman K."/>
            <person name="Lane K.R."/>
            <person name="Thomas B.C."/>
            <person name="Pan C."/>
            <person name="Northen T.R."/>
            <person name="Banfield J.F."/>
        </authorList>
    </citation>
    <scope>NUCLEOTIDE SEQUENCE [LARGE SCALE GENOMIC DNA]</scope>
    <source>
        <strain evidence="12">NP_8</strain>
    </source>
</reference>
<keyword evidence="4 10" id="KW-0808">Transferase</keyword>
<evidence type="ECO:0000256" key="3">
    <source>
        <dbReference type="ARBA" id="ARBA00022516"/>
    </source>
</evidence>
<name>A0A537IQI9_9BACT</name>
<dbReference type="HAMAP" id="MF_00019">
    <property type="entry name" value="PlsX"/>
    <property type="match status" value="1"/>
</dbReference>
<keyword evidence="3 10" id="KW-0444">Lipid biosynthesis</keyword>
<keyword evidence="12" id="KW-0012">Acyltransferase</keyword>
<evidence type="ECO:0000256" key="2">
    <source>
        <dbReference type="ARBA" id="ARBA00022490"/>
    </source>
</evidence>
<comment type="similarity">
    <text evidence="10">Belongs to the PlsX family.</text>
</comment>
<evidence type="ECO:0000256" key="1">
    <source>
        <dbReference type="ARBA" id="ARBA00001232"/>
    </source>
</evidence>
<comment type="pathway">
    <text evidence="10">Lipid metabolism; phospholipid metabolism.</text>
</comment>
<dbReference type="PIRSF" id="PIRSF002465">
    <property type="entry name" value="Phsphlp_syn_PlsX"/>
    <property type="match status" value="1"/>
</dbReference>
<evidence type="ECO:0000256" key="8">
    <source>
        <dbReference type="ARBA" id="ARBA00024069"/>
    </source>
</evidence>
<dbReference type="InterPro" id="IPR012281">
    <property type="entry name" value="Phospholipid_synth_PlsX-like"/>
</dbReference>
<evidence type="ECO:0000256" key="5">
    <source>
        <dbReference type="ARBA" id="ARBA00023098"/>
    </source>
</evidence>
<dbReference type="AlphaFoldDB" id="A0A537IQI9"/>
<sequence length="365" mass="38361">MRIAVDAMGGDHAPDVVVAGAVTAVHDLGVEVVLVGPTARVEKELARHRPVPSGLSIVDAPEVIEMHESPAMAVRRKKRASIVVAMELVRDHRADAAVSAGHTGAAMGAALLRLGRIPGVDRPAIATLLPTVAAHPVVLLDVGANVDCRPQHLLQFAIMGAVYAQRVLEIQTPHVGVLSNGVEEGKGSDLTLRTTALLRDSGLDFVGNVEARDVFSGVADVVVCDGFVGNVVLKFGEGLALTIRDIVKSEFRGLPGRLLLLYLAPLAGKIRRMYRRIDYREYGGAPLLGLEGVCIIAHGSSNARAIRNAIRVAVEAVRHGFVDEIRAQMPRWSEAPLNAGASGGPALNPAAVPGPAASDPSADHH</sequence>
<organism evidence="12 13">
    <name type="scientific">Candidatus Segetimicrobium genomatis</name>
    <dbReference type="NCBI Taxonomy" id="2569760"/>
    <lineage>
        <taxon>Bacteria</taxon>
        <taxon>Bacillati</taxon>
        <taxon>Candidatus Sysuimicrobiota</taxon>
        <taxon>Candidatus Sysuimicrobiia</taxon>
        <taxon>Candidatus Sysuimicrobiales</taxon>
        <taxon>Candidatus Segetimicrobiaceae</taxon>
        <taxon>Candidatus Segetimicrobium</taxon>
    </lineage>
</organism>
<evidence type="ECO:0000313" key="13">
    <source>
        <dbReference type="Proteomes" id="UP000318834"/>
    </source>
</evidence>
<feature type="region of interest" description="Disordered" evidence="11">
    <location>
        <begin position="341"/>
        <end position="365"/>
    </location>
</feature>
<dbReference type="NCBIfam" id="TIGR00182">
    <property type="entry name" value="plsX"/>
    <property type="match status" value="1"/>
</dbReference>
<dbReference type="EC" id="2.3.1.274" evidence="8 10"/>
<keyword evidence="2 10" id="KW-0963">Cytoplasm</keyword>
<dbReference type="EMBL" id="VBAP01000068">
    <property type="protein sequence ID" value="TMI73611.1"/>
    <property type="molecule type" value="Genomic_DNA"/>
</dbReference>
<comment type="function">
    <text evidence="10">Catalyzes the reversible formation of acyl-phosphate (acyl-PO(4)) from acyl-[acyl-carrier-protein] (acyl-ACP). This enzyme utilizes acyl-ACP as fatty acyl donor, but not acyl-CoA.</text>
</comment>
<comment type="caution">
    <text evidence="12">The sequence shown here is derived from an EMBL/GenBank/DDBJ whole genome shotgun (WGS) entry which is preliminary data.</text>
</comment>
<dbReference type="GO" id="GO:0008654">
    <property type="term" value="P:phospholipid biosynthetic process"/>
    <property type="evidence" value="ECO:0007669"/>
    <property type="project" value="UniProtKB-KW"/>
</dbReference>
<dbReference type="GO" id="GO:0006633">
    <property type="term" value="P:fatty acid biosynthetic process"/>
    <property type="evidence" value="ECO:0007669"/>
    <property type="project" value="UniProtKB-UniRule"/>
</dbReference>
<comment type="catalytic activity">
    <reaction evidence="1 10">
        <text>a fatty acyl-[ACP] + phosphate = an acyl phosphate + holo-[ACP]</text>
        <dbReference type="Rhea" id="RHEA:42292"/>
        <dbReference type="Rhea" id="RHEA-COMP:9685"/>
        <dbReference type="Rhea" id="RHEA-COMP:14125"/>
        <dbReference type="ChEBI" id="CHEBI:43474"/>
        <dbReference type="ChEBI" id="CHEBI:59918"/>
        <dbReference type="ChEBI" id="CHEBI:64479"/>
        <dbReference type="ChEBI" id="CHEBI:138651"/>
        <dbReference type="EC" id="2.3.1.274"/>
    </reaction>
</comment>
<dbReference type="Gene3D" id="3.40.718.10">
    <property type="entry name" value="Isopropylmalate Dehydrogenase"/>
    <property type="match status" value="1"/>
</dbReference>